<dbReference type="InterPro" id="IPR047057">
    <property type="entry name" value="MerR_fam"/>
</dbReference>
<gene>
    <name evidence="6" type="ORF">HF964_07435</name>
</gene>
<dbReference type="Pfam" id="PF13411">
    <property type="entry name" value="MerR_1"/>
    <property type="match status" value="1"/>
</dbReference>
<sequence>MAEKELRRNMAVLPIGTVRKLTDLTDRQIRYYEAQGLIIPERTASNQRMYSLNDIDRLLEIKDYLSVGDSIANIKKIYAKQAQRESESISAHQARQALQSEFLNLVGFKVNQNRKGL</sequence>
<evidence type="ECO:0000313" key="7">
    <source>
        <dbReference type="Proteomes" id="UP000549765"/>
    </source>
</evidence>
<dbReference type="PANTHER" id="PTHR30204:SF65">
    <property type="entry name" value="HTH-TYPE TRANSCRIPTIONAL REGULATOR TNRA"/>
    <property type="match status" value="1"/>
</dbReference>
<keyword evidence="7" id="KW-1185">Reference proteome</keyword>
<organism evidence="6 7">
    <name type="scientific">Periweissella fabalis</name>
    <dbReference type="NCBI Taxonomy" id="1070421"/>
    <lineage>
        <taxon>Bacteria</taxon>
        <taxon>Bacillati</taxon>
        <taxon>Bacillota</taxon>
        <taxon>Bacilli</taxon>
        <taxon>Lactobacillales</taxon>
        <taxon>Lactobacillaceae</taxon>
        <taxon>Periweissella</taxon>
    </lineage>
</organism>
<comment type="caution">
    <text evidence="6">The sequence shown here is derived from an EMBL/GenBank/DDBJ whole genome shotgun (WGS) entry which is preliminary data.</text>
</comment>
<dbReference type="AlphaFoldDB" id="A0A7X6N3H3"/>
<evidence type="ECO:0000256" key="1">
    <source>
        <dbReference type="ARBA" id="ARBA00022491"/>
    </source>
</evidence>
<dbReference type="PANTHER" id="PTHR30204">
    <property type="entry name" value="REDOX-CYCLING DRUG-SENSING TRANSCRIPTIONAL ACTIVATOR SOXR"/>
    <property type="match status" value="1"/>
</dbReference>
<accession>A0A7X6N3H3</accession>
<dbReference type="RefSeq" id="WP_168722417.1">
    <property type="nucleotide sequence ID" value="NZ_JAAXPN010000008.1"/>
</dbReference>
<dbReference type="PROSITE" id="PS50937">
    <property type="entry name" value="HTH_MERR_2"/>
    <property type="match status" value="1"/>
</dbReference>
<dbReference type="InterPro" id="IPR000551">
    <property type="entry name" value="MerR-type_HTH_dom"/>
</dbReference>
<evidence type="ECO:0000256" key="4">
    <source>
        <dbReference type="ARBA" id="ARBA00023163"/>
    </source>
</evidence>
<keyword evidence="1" id="KW-0678">Repressor</keyword>
<dbReference type="GO" id="GO:0003677">
    <property type="term" value="F:DNA binding"/>
    <property type="evidence" value="ECO:0007669"/>
    <property type="project" value="UniProtKB-KW"/>
</dbReference>
<evidence type="ECO:0000313" key="6">
    <source>
        <dbReference type="EMBL" id="NKZ24622.1"/>
    </source>
</evidence>
<dbReference type="GO" id="GO:0003700">
    <property type="term" value="F:DNA-binding transcription factor activity"/>
    <property type="evidence" value="ECO:0007669"/>
    <property type="project" value="InterPro"/>
</dbReference>
<reference evidence="6 7" key="1">
    <citation type="submission" date="2020-04" db="EMBL/GenBank/DDBJ databases">
        <title>MicrobeNet Type strains.</title>
        <authorList>
            <person name="Nicholson A.C."/>
        </authorList>
    </citation>
    <scope>NUCLEOTIDE SEQUENCE [LARGE SCALE GENOMIC DNA]</scope>
    <source>
        <strain evidence="6 7">CCUG 61472</strain>
    </source>
</reference>
<keyword evidence="4" id="KW-0804">Transcription</keyword>
<dbReference type="Proteomes" id="UP000549765">
    <property type="component" value="Unassembled WGS sequence"/>
</dbReference>
<keyword evidence="3" id="KW-0238">DNA-binding</keyword>
<keyword evidence="2" id="KW-0805">Transcription regulation</keyword>
<dbReference type="SUPFAM" id="SSF46955">
    <property type="entry name" value="Putative DNA-binding domain"/>
    <property type="match status" value="1"/>
</dbReference>
<evidence type="ECO:0000256" key="2">
    <source>
        <dbReference type="ARBA" id="ARBA00023015"/>
    </source>
</evidence>
<evidence type="ECO:0000256" key="3">
    <source>
        <dbReference type="ARBA" id="ARBA00023125"/>
    </source>
</evidence>
<dbReference type="Gene3D" id="1.10.1660.10">
    <property type="match status" value="1"/>
</dbReference>
<dbReference type="SMART" id="SM00422">
    <property type="entry name" value="HTH_MERR"/>
    <property type="match status" value="1"/>
</dbReference>
<name>A0A7X6N3H3_9LACO</name>
<evidence type="ECO:0000259" key="5">
    <source>
        <dbReference type="PROSITE" id="PS50937"/>
    </source>
</evidence>
<dbReference type="InterPro" id="IPR009061">
    <property type="entry name" value="DNA-bd_dom_put_sf"/>
</dbReference>
<proteinExistence type="predicted"/>
<dbReference type="EMBL" id="JAAXPN010000008">
    <property type="protein sequence ID" value="NKZ24622.1"/>
    <property type="molecule type" value="Genomic_DNA"/>
</dbReference>
<feature type="domain" description="HTH merR-type" evidence="5">
    <location>
        <begin position="12"/>
        <end position="80"/>
    </location>
</feature>
<protein>
    <submittedName>
        <fullName evidence="6">MerR family transcriptional regulator</fullName>
    </submittedName>
</protein>
<dbReference type="CDD" id="cd01105">
    <property type="entry name" value="HTH_GlnR-like"/>
    <property type="match status" value="1"/>
</dbReference>